<accession>A0ABR3S2P8</accession>
<organism evidence="2 3">
    <name type="scientific">Paraconiothyrium brasiliense</name>
    <dbReference type="NCBI Taxonomy" id="300254"/>
    <lineage>
        <taxon>Eukaryota</taxon>
        <taxon>Fungi</taxon>
        <taxon>Dikarya</taxon>
        <taxon>Ascomycota</taxon>
        <taxon>Pezizomycotina</taxon>
        <taxon>Dothideomycetes</taxon>
        <taxon>Pleosporomycetidae</taxon>
        <taxon>Pleosporales</taxon>
        <taxon>Massarineae</taxon>
        <taxon>Didymosphaeriaceae</taxon>
        <taxon>Paraconiothyrium</taxon>
    </lineage>
</organism>
<keyword evidence="3" id="KW-1185">Reference proteome</keyword>
<name>A0ABR3S2P8_9PLEO</name>
<evidence type="ECO:0000313" key="3">
    <source>
        <dbReference type="Proteomes" id="UP001521785"/>
    </source>
</evidence>
<feature type="transmembrane region" description="Helical" evidence="1">
    <location>
        <begin position="58"/>
        <end position="79"/>
    </location>
</feature>
<keyword evidence="1" id="KW-0472">Membrane</keyword>
<comment type="caution">
    <text evidence="2">The sequence shown here is derived from an EMBL/GenBank/DDBJ whole genome shotgun (WGS) entry which is preliminary data.</text>
</comment>
<evidence type="ECO:0000313" key="2">
    <source>
        <dbReference type="EMBL" id="KAL1610773.1"/>
    </source>
</evidence>
<gene>
    <name evidence="2" type="ORF">SLS60_002444</name>
</gene>
<protein>
    <submittedName>
        <fullName evidence="2">Uncharacterized protein</fullName>
    </submittedName>
</protein>
<reference evidence="2 3" key="1">
    <citation type="submission" date="2024-02" db="EMBL/GenBank/DDBJ databases">
        <title>De novo assembly and annotation of 12 fungi associated with fruit tree decline syndrome in Ontario, Canada.</title>
        <authorList>
            <person name="Sulman M."/>
            <person name="Ellouze W."/>
            <person name="Ilyukhin E."/>
        </authorList>
    </citation>
    <scope>NUCLEOTIDE SEQUENCE [LARGE SCALE GENOMIC DNA]</scope>
    <source>
        <strain evidence="2 3">M42-189</strain>
    </source>
</reference>
<feature type="transmembrane region" description="Helical" evidence="1">
    <location>
        <begin position="100"/>
        <end position="125"/>
    </location>
</feature>
<proteinExistence type="predicted"/>
<evidence type="ECO:0000256" key="1">
    <source>
        <dbReference type="SAM" id="Phobius"/>
    </source>
</evidence>
<sequence length="196" mass="21743">MLSLGLPILPSANPIIQHGGLIDRLCTMSLITIRLCMVAYLLLLGTVLVVLIGCIAGYTSLLGVISLSIGLAHSFAAMLEDFERDYANVKHRLASTTRRLVFVLRLLLYYLAFVTTFNIMFGTAYGALQWNNDRLKGLNGDYDSLAFNIGRGIAIYANEWAVIHVYIAKKAVEGISYTFKEVVEGSQKGWKFSVWI</sequence>
<dbReference type="EMBL" id="JAKJXO020000002">
    <property type="protein sequence ID" value="KAL1610773.1"/>
    <property type="molecule type" value="Genomic_DNA"/>
</dbReference>
<feature type="transmembrane region" description="Helical" evidence="1">
    <location>
        <begin position="31"/>
        <end position="52"/>
    </location>
</feature>
<dbReference type="Proteomes" id="UP001521785">
    <property type="component" value="Unassembled WGS sequence"/>
</dbReference>
<keyword evidence="1" id="KW-0812">Transmembrane</keyword>
<keyword evidence="1" id="KW-1133">Transmembrane helix</keyword>